<evidence type="ECO:0000313" key="2">
    <source>
        <dbReference type="Proteomes" id="UP001166286"/>
    </source>
</evidence>
<protein>
    <submittedName>
        <fullName evidence="1">Uncharacterized protein</fullName>
    </submittedName>
</protein>
<dbReference type="EMBL" id="JAFEKC020000004">
    <property type="protein sequence ID" value="KAK0515026.1"/>
    <property type="molecule type" value="Genomic_DNA"/>
</dbReference>
<evidence type="ECO:0000313" key="1">
    <source>
        <dbReference type="EMBL" id="KAK0515026.1"/>
    </source>
</evidence>
<dbReference type="InterPro" id="IPR025213">
    <property type="entry name" value="Sim4_Fta2"/>
</dbReference>
<name>A0AA39R6J7_9LECA</name>
<accession>A0AA39R6J7</accession>
<keyword evidence="2" id="KW-1185">Reference proteome</keyword>
<gene>
    <name evidence="1" type="ORF">JMJ35_002405</name>
</gene>
<organism evidence="1 2">
    <name type="scientific">Cladonia borealis</name>
    <dbReference type="NCBI Taxonomy" id="184061"/>
    <lineage>
        <taxon>Eukaryota</taxon>
        <taxon>Fungi</taxon>
        <taxon>Dikarya</taxon>
        <taxon>Ascomycota</taxon>
        <taxon>Pezizomycotina</taxon>
        <taxon>Lecanoromycetes</taxon>
        <taxon>OSLEUM clade</taxon>
        <taxon>Lecanoromycetidae</taxon>
        <taxon>Lecanorales</taxon>
        <taxon>Lecanorineae</taxon>
        <taxon>Cladoniaceae</taxon>
        <taxon>Cladonia</taxon>
    </lineage>
</organism>
<dbReference type="AlphaFoldDB" id="A0AA39R6J7"/>
<proteinExistence type="predicted"/>
<sequence>MSKLIKYTEPLPLCKGPKLHRFCKLKAGLVTFNRLLSEIDSEEHAHVFEATIGSATYAIKIFKYYDIEEARDGLVGEKEESISDDLLQAYMDPFFNECRAYGRLEEANLNGKVAVRCHGYMTFPAEYEEELERKFDVSDWGRPGDEYDKVVSQRQPLRAIIKDLVREDIPLTGKVADKILRDMKKMRKCGIYVGEVYPRNYMAGLLVDMSVAKTEP</sequence>
<reference evidence="1" key="1">
    <citation type="submission" date="2023-03" db="EMBL/GenBank/DDBJ databases">
        <title>Complete genome of Cladonia borealis.</title>
        <authorList>
            <person name="Park H."/>
        </authorList>
    </citation>
    <scope>NUCLEOTIDE SEQUENCE</scope>
    <source>
        <strain evidence="1">ANT050790</strain>
    </source>
</reference>
<comment type="caution">
    <text evidence="1">The sequence shown here is derived from an EMBL/GenBank/DDBJ whole genome shotgun (WGS) entry which is preliminary data.</text>
</comment>
<dbReference type="Pfam" id="PF13095">
    <property type="entry name" value="FTA2"/>
    <property type="match status" value="1"/>
</dbReference>
<dbReference type="Proteomes" id="UP001166286">
    <property type="component" value="Unassembled WGS sequence"/>
</dbReference>